<keyword evidence="11 14" id="KW-0472">Membrane</keyword>
<evidence type="ECO:0000256" key="13">
    <source>
        <dbReference type="ARBA" id="ARBA00030987"/>
    </source>
</evidence>
<evidence type="ECO:0000313" key="15">
    <source>
        <dbReference type="EMBL" id="CAL1679197.1"/>
    </source>
</evidence>
<evidence type="ECO:0000256" key="2">
    <source>
        <dbReference type="ARBA" id="ARBA00007260"/>
    </source>
</evidence>
<dbReference type="AlphaFoldDB" id="A0AAV2NI33"/>
<evidence type="ECO:0000256" key="9">
    <source>
        <dbReference type="ARBA" id="ARBA00022989"/>
    </source>
</evidence>
<organism evidence="15 16">
    <name type="scientific">Lasius platythorax</name>
    <dbReference type="NCBI Taxonomy" id="488582"/>
    <lineage>
        <taxon>Eukaryota</taxon>
        <taxon>Metazoa</taxon>
        <taxon>Ecdysozoa</taxon>
        <taxon>Arthropoda</taxon>
        <taxon>Hexapoda</taxon>
        <taxon>Insecta</taxon>
        <taxon>Pterygota</taxon>
        <taxon>Neoptera</taxon>
        <taxon>Endopterygota</taxon>
        <taxon>Hymenoptera</taxon>
        <taxon>Apocrita</taxon>
        <taxon>Aculeata</taxon>
        <taxon>Formicoidea</taxon>
        <taxon>Formicidae</taxon>
        <taxon>Formicinae</taxon>
        <taxon>Lasius</taxon>
        <taxon>Lasius</taxon>
    </lineage>
</organism>
<keyword evidence="4" id="KW-0813">Transport</keyword>
<keyword evidence="16" id="KW-1185">Reference proteome</keyword>
<evidence type="ECO:0000256" key="3">
    <source>
        <dbReference type="ARBA" id="ARBA00018681"/>
    </source>
</evidence>
<dbReference type="Pfam" id="PF07225">
    <property type="entry name" value="NDUF_B4"/>
    <property type="match status" value="1"/>
</dbReference>
<dbReference type="Proteomes" id="UP001497644">
    <property type="component" value="Chromosome 15"/>
</dbReference>
<name>A0AAV2NI33_9HYME</name>
<evidence type="ECO:0000256" key="6">
    <source>
        <dbReference type="ARBA" id="ARBA00022692"/>
    </source>
</evidence>
<evidence type="ECO:0000256" key="4">
    <source>
        <dbReference type="ARBA" id="ARBA00022448"/>
    </source>
</evidence>
<evidence type="ECO:0000256" key="1">
    <source>
        <dbReference type="ARBA" id="ARBA00004434"/>
    </source>
</evidence>
<reference evidence="15" key="1">
    <citation type="submission" date="2024-04" db="EMBL/GenBank/DDBJ databases">
        <authorList>
            <consortium name="Molecular Ecology Group"/>
        </authorList>
    </citation>
    <scope>NUCLEOTIDE SEQUENCE</scope>
</reference>
<gene>
    <name evidence="15" type="ORF">LPLAT_LOCUS4922</name>
</gene>
<keyword evidence="10" id="KW-0496">Mitochondrion</keyword>
<protein>
    <recommendedName>
        <fullName evidence="3">NADH dehydrogenase [ubiquinone] 1 beta subcomplex subunit 4</fullName>
    </recommendedName>
    <alternativeName>
        <fullName evidence="12">Complex I-B15</fullName>
    </alternativeName>
    <alternativeName>
        <fullName evidence="13">NADH-ubiquinone oxidoreductase B15 subunit</fullName>
    </alternativeName>
</protein>
<feature type="transmembrane region" description="Helical" evidence="14">
    <location>
        <begin position="70"/>
        <end position="88"/>
    </location>
</feature>
<dbReference type="PANTHER" id="PTHR15469">
    <property type="entry name" value="NADH-UBIQUINONE OXIDOREDUCTASE B15 SUBUNIT"/>
    <property type="match status" value="1"/>
</dbReference>
<dbReference type="InterPro" id="IPR009866">
    <property type="entry name" value="NADH_UbQ_OxRdtase_NDUFB4_su"/>
</dbReference>
<evidence type="ECO:0000256" key="5">
    <source>
        <dbReference type="ARBA" id="ARBA00022660"/>
    </source>
</evidence>
<comment type="similarity">
    <text evidence="2">Belongs to the complex I NDUFB4 subunit family.</text>
</comment>
<dbReference type="EMBL" id="OZ034838">
    <property type="protein sequence ID" value="CAL1679197.1"/>
    <property type="molecule type" value="Genomic_DNA"/>
</dbReference>
<keyword evidence="9 14" id="KW-1133">Transmembrane helix</keyword>
<keyword evidence="7" id="KW-0999">Mitochondrion inner membrane</keyword>
<accession>A0AAV2NI33</accession>
<keyword evidence="5" id="KW-0679">Respiratory chain</keyword>
<evidence type="ECO:0000256" key="11">
    <source>
        <dbReference type="ARBA" id="ARBA00023136"/>
    </source>
</evidence>
<evidence type="ECO:0000256" key="7">
    <source>
        <dbReference type="ARBA" id="ARBA00022792"/>
    </source>
</evidence>
<evidence type="ECO:0000256" key="12">
    <source>
        <dbReference type="ARBA" id="ARBA00030212"/>
    </source>
</evidence>
<keyword evidence="6 14" id="KW-0812">Transmembrane</keyword>
<keyword evidence="8" id="KW-0249">Electron transport</keyword>
<evidence type="ECO:0000256" key="10">
    <source>
        <dbReference type="ARBA" id="ARBA00023128"/>
    </source>
</evidence>
<evidence type="ECO:0000313" key="16">
    <source>
        <dbReference type="Proteomes" id="UP001497644"/>
    </source>
</evidence>
<proteinExistence type="inferred from homology"/>
<evidence type="ECO:0000256" key="8">
    <source>
        <dbReference type="ARBA" id="ARBA00022982"/>
    </source>
</evidence>
<comment type="subcellular location">
    <subcellularLocation>
        <location evidence="1">Mitochondrion inner membrane</location>
        <topology evidence="1">Single-pass membrane protein</topology>
    </subcellularLocation>
</comment>
<dbReference type="GO" id="GO:0005743">
    <property type="term" value="C:mitochondrial inner membrane"/>
    <property type="evidence" value="ECO:0007669"/>
    <property type="project" value="UniProtKB-SubCell"/>
</dbReference>
<evidence type="ECO:0000256" key="14">
    <source>
        <dbReference type="SAM" id="Phobius"/>
    </source>
</evidence>
<dbReference type="PANTHER" id="PTHR15469:SF0">
    <property type="entry name" value="NADH DEHYDROGENASE [UBIQUINONE] 1 BETA SUBCOMPLEX SUBUNIT 4"/>
    <property type="match status" value="1"/>
</dbReference>
<sequence length="114" mass="13418">MSPKKEYYNVTPEQREILLWRDAKRKQLRELYLKDSGHPTKSLLFDTGLHRFAATKTSIEQFFVPTVVNYITRVGCIAGAIIFTAVFIKKRRDAREHLYRTGQVSYADREFKFV</sequence>